<comment type="caution">
    <text evidence="1">The sequence shown here is derived from an EMBL/GenBank/DDBJ whole genome shotgun (WGS) entry which is preliminary data.</text>
</comment>
<dbReference type="InterPro" id="IPR036388">
    <property type="entry name" value="WH-like_DNA-bd_sf"/>
</dbReference>
<dbReference type="RefSeq" id="WP_123288710.1">
    <property type="nucleotide sequence ID" value="NZ_RJVA01000009.1"/>
</dbReference>
<dbReference type="Proteomes" id="UP000276223">
    <property type="component" value="Unassembled WGS sequence"/>
</dbReference>
<sequence length="123" mass="13745">MTKCARCGVSLAPDDDRYELAGETVCEDCYLDRMAVPKVCDPWAVYSAKRTGEGQTGLTERQKRILELLEANGPMPLDDILKALNMDETTFRSDFAVLRHMELAKATKVGDQVCYTLFRSSST</sequence>
<evidence type="ECO:0000313" key="2">
    <source>
        <dbReference type="Proteomes" id="UP000276223"/>
    </source>
</evidence>
<name>A0A3N1VPG3_9BACT</name>
<dbReference type="SUPFAM" id="SSF46785">
    <property type="entry name" value="Winged helix' DNA-binding domain"/>
    <property type="match status" value="1"/>
</dbReference>
<accession>A0A3N1VPG3</accession>
<dbReference type="OrthoDB" id="5516583at2"/>
<evidence type="ECO:0000313" key="1">
    <source>
        <dbReference type="EMBL" id="ROR02908.1"/>
    </source>
</evidence>
<gene>
    <name evidence="1" type="ORF">EDC27_0150</name>
</gene>
<keyword evidence="2" id="KW-1185">Reference proteome</keyword>
<proteinExistence type="predicted"/>
<organism evidence="1 2">
    <name type="scientific">Desulfosoma caldarium</name>
    <dbReference type="NCBI Taxonomy" id="610254"/>
    <lineage>
        <taxon>Bacteria</taxon>
        <taxon>Pseudomonadati</taxon>
        <taxon>Thermodesulfobacteriota</taxon>
        <taxon>Syntrophobacteria</taxon>
        <taxon>Syntrophobacterales</taxon>
        <taxon>Syntrophobacteraceae</taxon>
        <taxon>Desulfosoma</taxon>
    </lineage>
</organism>
<dbReference type="EMBL" id="RJVA01000009">
    <property type="protein sequence ID" value="ROR02908.1"/>
    <property type="molecule type" value="Genomic_DNA"/>
</dbReference>
<reference evidence="1 2" key="1">
    <citation type="submission" date="2018-11" db="EMBL/GenBank/DDBJ databases">
        <title>Genomic Encyclopedia of Type Strains, Phase IV (KMG-IV): sequencing the most valuable type-strain genomes for metagenomic binning, comparative biology and taxonomic classification.</title>
        <authorList>
            <person name="Goeker M."/>
        </authorList>
    </citation>
    <scope>NUCLEOTIDE SEQUENCE [LARGE SCALE GENOMIC DNA]</scope>
    <source>
        <strain evidence="1 2">DSM 22027</strain>
    </source>
</reference>
<dbReference type="InterPro" id="IPR036390">
    <property type="entry name" value="WH_DNA-bd_sf"/>
</dbReference>
<protein>
    <submittedName>
        <fullName evidence="1">Uncharacterized protein</fullName>
    </submittedName>
</protein>
<dbReference type="AlphaFoldDB" id="A0A3N1VPG3"/>
<dbReference type="Gene3D" id="1.10.10.10">
    <property type="entry name" value="Winged helix-like DNA-binding domain superfamily/Winged helix DNA-binding domain"/>
    <property type="match status" value="1"/>
</dbReference>